<gene>
    <name evidence="2" type="ordered locus">DKAM_0034</name>
</gene>
<evidence type="ECO:0000313" key="2">
    <source>
        <dbReference type="EMBL" id="ACL10363.1"/>
    </source>
</evidence>
<protein>
    <submittedName>
        <fullName evidence="2">TatD-related deoxyribonuclease</fullName>
    </submittedName>
</protein>
<dbReference type="eggNOG" id="arCOG00891">
    <property type="taxonomic scope" value="Archaea"/>
</dbReference>
<feature type="binding site" evidence="1">
    <location>
        <position position="117"/>
    </location>
    <ligand>
        <name>a divalent metal cation</name>
        <dbReference type="ChEBI" id="CHEBI:60240"/>
        <label>2</label>
    </ligand>
</feature>
<dbReference type="STRING" id="490899.DKAM_0034"/>
<dbReference type="Pfam" id="PF01026">
    <property type="entry name" value="TatD_DNase"/>
    <property type="match status" value="1"/>
</dbReference>
<dbReference type="SUPFAM" id="SSF51556">
    <property type="entry name" value="Metallo-dependent hydrolases"/>
    <property type="match status" value="1"/>
</dbReference>
<dbReference type="KEGG" id="dka:DKAM_0034"/>
<proteinExistence type="predicted"/>
<dbReference type="Gene3D" id="3.20.20.140">
    <property type="entry name" value="Metal-dependent hydrolases"/>
    <property type="match status" value="1"/>
</dbReference>
<feature type="binding site" evidence="1">
    <location>
        <position position="188"/>
    </location>
    <ligand>
        <name>a divalent metal cation</name>
        <dbReference type="ChEBI" id="CHEBI:60240"/>
        <label>1</label>
    </ligand>
</feature>
<dbReference type="EMBL" id="CP001140">
    <property type="protein sequence ID" value="ACL10363.1"/>
    <property type="molecule type" value="Genomic_DNA"/>
</dbReference>
<dbReference type="AlphaFoldDB" id="B8D392"/>
<evidence type="ECO:0000256" key="1">
    <source>
        <dbReference type="PIRSR" id="PIRSR005902-1"/>
    </source>
</evidence>
<dbReference type="InterPro" id="IPR001130">
    <property type="entry name" value="TatD-like"/>
</dbReference>
<dbReference type="HOGENOM" id="CLU_031506_5_1_2"/>
<dbReference type="Proteomes" id="UP000006903">
    <property type="component" value="Chromosome"/>
</dbReference>
<reference evidence="2 3" key="1">
    <citation type="journal article" date="2009" name="J. Bacteriol.">
        <title>Complete genome sequence of the anaerobic, protein-degrading hyperthermophilic crenarchaeon Desulfurococcus kamchatkensis.</title>
        <authorList>
            <person name="Ravin N.V."/>
            <person name="Mardanov A.V."/>
            <person name="Beletsky A.V."/>
            <person name="Kublanov I.V."/>
            <person name="Kolganova T.V."/>
            <person name="Lebedinsky A.V."/>
            <person name="Chernyh N.A."/>
            <person name="Bonch-Osmolovskaya E.A."/>
            <person name="Skryabin K.G."/>
        </authorList>
    </citation>
    <scope>NUCLEOTIDE SEQUENCE [LARGE SCALE GENOMIC DNA]</scope>
    <source>
        <strain evidence="3">DSM 18924 / JCM 16383 / VKM B-2413 / 1221n</strain>
    </source>
</reference>
<feature type="binding site" evidence="1">
    <location>
        <position position="140"/>
    </location>
    <ligand>
        <name>a divalent metal cation</name>
        <dbReference type="ChEBI" id="CHEBI:60240"/>
        <label>2</label>
    </ligand>
</feature>
<dbReference type="CDD" id="cd01310">
    <property type="entry name" value="TatD_DNAse"/>
    <property type="match status" value="1"/>
</dbReference>
<dbReference type="GO" id="GO:0046872">
    <property type="term" value="F:metal ion binding"/>
    <property type="evidence" value="ECO:0007669"/>
    <property type="project" value="UniProtKB-KW"/>
</dbReference>
<accession>B8D392</accession>
<dbReference type="PANTHER" id="PTHR46124:SF2">
    <property type="entry name" value="D-AMINOACYL-TRNA DEACYLASE"/>
    <property type="match status" value="1"/>
</dbReference>
<sequence>MHIHCHELSPDTIKEYLGRYKLVCVSDDPLSSMKTMRLAEAYPDITPCVGIHPWSIREYSINDLKNILNTAVENNIKCLGEIGLDKRFTPETFNKQLEFLREAVVYAREYGLILNIHAAGAWKEVFDEVYRGGIEKAFFHWYTGPQDLLSSIVEAGYYVGLNPAWRIQVKHREIIARVPVENVLTESDAPYEYHGLKLMPDLIPGSIEYLASITGSSVGEIEEKIWRNYLKIIGSK</sequence>
<evidence type="ECO:0000313" key="3">
    <source>
        <dbReference type="Proteomes" id="UP000006903"/>
    </source>
</evidence>
<keyword evidence="1" id="KW-0479">Metal-binding</keyword>
<feature type="binding site" evidence="1">
    <location>
        <position position="2"/>
    </location>
    <ligand>
        <name>a divalent metal cation</name>
        <dbReference type="ChEBI" id="CHEBI:60240"/>
        <label>1</label>
    </ligand>
</feature>
<name>B8D392_DESA1</name>
<dbReference type="PANTHER" id="PTHR46124">
    <property type="entry name" value="D-AMINOACYL-TRNA DEACYLASE"/>
    <property type="match status" value="1"/>
</dbReference>
<dbReference type="InterPro" id="IPR032466">
    <property type="entry name" value="Metal_Hydrolase"/>
</dbReference>
<feature type="binding site" evidence="1">
    <location>
        <position position="4"/>
    </location>
    <ligand>
        <name>a divalent metal cation</name>
        <dbReference type="ChEBI" id="CHEBI:60240"/>
        <label>1</label>
    </ligand>
</feature>
<organism evidence="2 3">
    <name type="scientific">Desulfurococcus amylolyticus (strain DSM 18924 / JCM 16383 / VKM B-2413 / 1221n)</name>
    <name type="common">Desulfurococcus kamchatkensis</name>
    <dbReference type="NCBI Taxonomy" id="490899"/>
    <lineage>
        <taxon>Archaea</taxon>
        <taxon>Thermoproteota</taxon>
        <taxon>Thermoprotei</taxon>
        <taxon>Desulfurococcales</taxon>
        <taxon>Desulfurococcaceae</taxon>
        <taxon>Desulfurococcus</taxon>
    </lineage>
</organism>
<dbReference type="PIRSF" id="PIRSF005902">
    <property type="entry name" value="DNase_TatD"/>
    <property type="match status" value="1"/>
</dbReference>
<feature type="binding site" evidence="1">
    <location>
        <position position="81"/>
    </location>
    <ligand>
        <name>a divalent metal cation</name>
        <dbReference type="ChEBI" id="CHEBI:60240"/>
        <label>1</label>
    </ligand>
</feature>
<dbReference type="GO" id="GO:0016788">
    <property type="term" value="F:hydrolase activity, acting on ester bonds"/>
    <property type="evidence" value="ECO:0007669"/>
    <property type="project" value="InterPro"/>
</dbReference>